<dbReference type="RefSeq" id="WP_056983736.1">
    <property type="nucleotide sequence ID" value="NZ_AZFY01000045.1"/>
</dbReference>
<gene>
    <name evidence="1" type="ORF">FD41_GL002551</name>
</gene>
<comment type="caution">
    <text evidence="1">The sequence shown here is derived from an EMBL/GenBank/DDBJ whole genome shotgun (WGS) entry which is preliminary data.</text>
</comment>
<sequence length="121" mass="14241">MFLLRKRSIIIFLISFLIGFFRTPKRQKQATHVDPLFFAGTWYFKDAHNRRHKLEVGPDLKLTIDGNDSSAKVSAVKKYQVSYVDRYGYKLEIRANEARPVKFYDESDNNTYDLNSSLENR</sequence>
<evidence type="ECO:0008006" key="3">
    <source>
        <dbReference type="Google" id="ProtNLM"/>
    </source>
</evidence>
<dbReference type="OrthoDB" id="2246468at2"/>
<reference evidence="1 2" key="1">
    <citation type="journal article" date="2015" name="Genome Announc.">
        <title>Expanding the biotechnology potential of lactobacilli through comparative genomics of 213 strains and associated genera.</title>
        <authorList>
            <person name="Sun Z."/>
            <person name="Harris H.M."/>
            <person name="McCann A."/>
            <person name="Guo C."/>
            <person name="Argimon S."/>
            <person name="Zhang W."/>
            <person name="Yang X."/>
            <person name="Jeffery I.B."/>
            <person name="Cooney J.C."/>
            <person name="Kagawa T.F."/>
            <person name="Liu W."/>
            <person name="Song Y."/>
            <person name="Salvetti E."/>
            <person name="Wrobel A."/>
            <person name="Rasinkangas P."/>
            <person name="Parkhill J."/>
            <person name="Rea M.C."/>
            <person name="O'Sullivan O."/>
            <person name="Ritari J."/>
            <person name="Douillard F.P."/>
            <person name="Paul Ross R."/>
            <person name="Yang R."/>
            <person name="Briner A.E."/>
            <person name="Felis G.E."/>
            <person name="de Vos W.M."/>
            <person name="Barrangou R."/>
            <person name="Klaenhammer T.R."/>
            <person name="Caufield P.W."/>
            <person name="Cui Y."/>
            <person name="Zhang H."/>
            <person name="O'Toole P.W."/>
        </authorList>
    </citation>
    <scope>NUCLEOTIDE SEQUENCE [LARGE SCALE GENOMIC DNA]</scope>
    <source>
        <strain evidence="1 2">DSM 18382</strain>
    </source>
</reference>
<organism evidence="1 2">
    <name type="scientific">Lentilactobacillus farraginis DSM 18382 = JCM 14108</name>
    <dbReference type="NCBI Taxonomy" id="1423743"/>
    <lineage>
        <taxon>Bacteria</taxon>
        <taxon>Bacillati</taxon>
        <taxon>Bacillota</taxon>
        <taxon>Bacilli</taxon>
        <taxon>Lactobacillales</taxon>
        <taxon>Lactobacillaceae</taxon>
        <taxon>Lentilactobacillus</taxon>
    </lineage>
</organism>
<dbReference type="Proteomes" id="UP000051966">
    <property type="component" value="Unassembled WGS sequence"/>
</dbReference>
<dbReference type="Pfam" id="PF16110">
    <property type="entry name" value="DUF4828"/>
    <property type="match status" value="1"/>
</dbReference>
<dbReference type="AlphaFoldDB" id="A0A0R1W0S8"/>
<dbReference type="InterPro" id="IPR032254">
    <property type="entry name" value="DUF4828"/>
</dbReference>
<name>A0A0R1W0S8_9LACO</name>
<proteinExistence type="predicted"/>
<dbReference type="EMBL" id="AZFY01000045">
    <property type="protein sequence ID" value="KRM09492.1"/>
    <property type="molecule type" value="Genomic_DNA"/>
</dbReference>
<dbReference type="PATRIC" id="fig|1423743.5.peg.2618"/>
<protein>
    <recommendedName>
        <fullName evidence="3">DUF4828 domain-containing protein</fullName>
    </recommendedName>
</protein>
<evidence type="ECO:0000313" key="2">
    <source>
        <dbReference type="Proteomes" id="UP000051966"/>
    </source>
</evidence>
<accession>A0A0R1W0S8</accession>
<keyword evidence="2" id="KW-1185">Reference proteome</keyword>
<evidence type="ECO:0000313" key="1">
    <source>
        <dbReference type="EMBL" id="KRM09492.1"/>
    </source>
</evidence>